<gene>
    <name evidence="3" type="ORF">HOLleu_19119</name>
</gene>
<feature type="compositionally biased region" description="Basic and acidic residues" evidence="1">
    <location>
        <begin position="713"/>
        <end position="737"/>
    </location>
</feature>
<feature type="region of interest" description="Disordered" evidence="1">
    <location>
        <begin position="333"/>
        <end position="386"/>
    </location>
</feature>
<feature type="region of interest" description="Disordered" evidence="1">
    <location>
        <begin position="1186"/>
        <end position="1219"/>
    </location>
</feature>
<dbReference type="Pfam" id="PF22938">
    <property type="entry name" value="Integrase_p58_C"/>
    <property type="match status" value="1"/>
</dbReference>
<evidence type="ECO:0000259" key="2">
    <source>
        <dbReference type="PROSITE" id="PS50994"/>
    </source>
</evidence>
<sequence>MLDIYNFKMPFNLDEFVASPSVEELDSLKKSEIVKVAKHYVIEFQPLMRKDEIKRYVLEYLVDESILPSTVLETAITVPTDNTFELKRLEIEMSKEVRLKEMEREREKEEREMQMQKEREEREERERREAREHEFRLKQLELGVIKASDPKIGLDTGGFDVSKHVKFVPKFQEDNVEKFFNHFEKLGEQLKWPRDKWSILIQSNFTGKAQEVYSALSIEDSMDYDKVKKAILQAYELVPEAYRQKFRKYRKADTQTYVEFAYQKERHFDRWCASKKVSTFDTLRQLMLVEEFKRCVNYDIKTHLEENKADNLKEVANLADQYALTHKFGKVGQTQNKGHFNRPNKKYGNSSGTTSNSGSQSGSISPTNSGKKQPDSSRQKNDQVSSNKAAFKDISCGFCHKKGHTMANCFTLAKLKETETASNALANAENSSEVVVTLRPNSNDKIKEEYLPFVSEGFISLDGNSAHSPVKIKILRDTCATQSLLLDGVLPLSDSTSTGANVLIQGVECGFISVPLHKINLKSDLVSGSVIVGVRPTLPVKGVSLLLGNDLAGGKVVANAILTDKPCDYNNTEQLEKEFPNLFPACAVTRAMSQKLAVDDNLKHPLSKSEDTVPRSGTSRESCKDDNLEHPLSRNEGMISENKDDKLNHPPSKIEELVPKNGTTLPKEESESGKDSSENIHENEDSWYDLSQSFMTNLNDSRDCESPGPTHSEGVEQEKSKMSDTLHRDQLSVQQQHDEELQPLIAGALTEDESKDVPVCFYFKNSILMRKWRPPDAPLDEEWRIYHQIVVPRTYRREILSIAHEMPFAGHLGVNKTYHRILNHFYWPKLKSDVAKFCKTCHSYQMVGKPNQNIPAAPLKPIPAFEEPFSRVIIDCVGPLPKSRAGHQYILTIMCASTRFPEAIPLRNIKARTVLQALLKFFTLFGLPKEIQSDQGSNFMSTVFQQMLYELGIDQIKSSAYHPESQGALERFHQTLKNMLKTYCHGIERDWDEGIPFVMFAARESIQESLGFSPFELVFGHTVRGPLKLLKEKWLSDPGEDIHLLDYVSRFKDRLHGACELAQENLRHSQKKMKAWYDKTTVKREFKPGDKVLVFLPVSGQPLQARFQGPYVIERKVSDTDYVILTPDKRKSKRVCHINRMKKYYEREDCDISKDQSVHDVNSNTNDTGDQVCIINADYELSNDEIKANNAGADPGGAWGARAPPPTPRKKKRKEKKRR</sequence>
<dbReference type="InterPro" id="IPR054465">
    <property type="entry name" value="Integrase_p58-like_C"/>
</dbReference>
<dbReference type="Gene3D" id="3.30.420.10">
    <property type="entry name" value="Ribonuclease H-like superfamily/Ribonuclease H"/>
    <property type="match status" value="1"/>
</dbReference>
<dbReference type="GO" id="GO:0003676">
    <property type="term" value="F:nucleic acid binding"/>
    <property type="evidence" value="ECO:0007669"/>
    <property type="project" value="InterPro"/>
</dbReference>
<feature type="region of interest" description="Disordered" evidence="1">
    <location>
        <begin position="602"/>
        <end position="680"/>
    </location>
</feature>
<accession>A0A9Q1C3V2</accession>
<dbReference type="InterPro" id="IPR041588">
    <property type="entry name" value="Integrase_H2C2"/>
</dbReference>
<dbReference type="AlphaFoldDB" id="A0A9Q1C3V2"/>
<feature type="compositionally biased region" description="Basic and acidic residues" evidence="1">
    <location>
        <begin position="641"/>
        <end position="658"/>
    </location>
</feature>
<comment type="caution">
    <text evidence="3">The sequence shown here is derived from an EMBL/GenBank/DDBJ whole genome shotgun (WGS) entry which is preliminary data.</text>
</comment>
<feature type="domain" description="Integrase catalytic" evidence="2">
    <location>
        <begin position="864"/>
        <end position="1022"/>
    </location>
</feature>
<feature type="compositionally biased region" description="Basic and acidic residues" evidence="1">
    <location>
        <begin position="372"/>
        <end position="381"/>
    </location>
</feature>
<feature type="compositionally biased region" description="Basic residues" evidence="1">
    <location>
        <begin position="1208"/>
        <end position="1219"/>
    </location>
</feature>
<dbReference type="Pfam" id="PF02023">
    <property type="entry name" value="SCAN"/>
    <property type="match status" value="1"/>
</dbReference>
<dbReference type="EMBL" id="JAIZAY010000008">
    <property type="protein sequence ID" value="KAJ8038132.1"/>
    <property type="molecule type" value="Genomic_DNA"/>
</dbReference>
<feature type="region of interest" description="Disordered" evidence="1">
    <location>
        <begin position="101"/>
        <end position="130"/>
    </location>
</feature>
<dbReference type="InterPro" id="IPR003309">
    <property type="entry name" value="SCAN_dom"/>
</dbReference>
<reference evidence="3" key="1">
    <citation type="submission" date="2021-10" db="EMBL/GenBank/DDBJ databases">
        <title>Tropical sea cucumber genome reveals ecological adaptation and Cuvierian tubules defense mechanism.</title>
        <authorList>
            <person name="Chen T."/>
        </authorList>
    </citation>
    <scope>NUCLEOTIDE SEQUENCE</scope>
    <source>
        <strain evidence="3">Nanhai2018</strain>
        <tissue evidence="3">Muscle</tissue>
    </source>
</reference>
<protein>
    <recommendedName>
        <fullName evidence="2">Integrase catalytic domain-containing protein</fullName>
    </recommendedName>
</protein>
<dbReference type="Pfam" id="PF00665">
    <property type="entry name" value="rve"/>
    <property type="match status" value="1"/>
</dbReference>
<name>A0A9Q1C3V2_HOLLE</name>
<dbReference type="InterPro" id="IPR036397">
    <property type="entry name" value="RNaseH_sf"/>
</dbReference>
<feature type="region of interest" description="Disordered" evidence="1">
    <location>
        <begin position="697"/>
        <end position="737"/>
    </location>
</feature>
<dbReference type="Gene3D" id="1.10.4020.10">
    <property type="entry name" value="DNA breaking-rejoining enzymes"/>
    <property type="match status" value="1"/>
</dbReference>
<dbReference type="GO" id="GO:0015074">
    <property type="term" value="P:DNA integration"/>
    <property type="evidence" value="ECO:0007669"/>
    <property type="project" value="InterPro"/>
</dbReference>
<dbReference type="Gene3D" id="1.10.340.70">
    <property type="match status" value="1"/>
</dbReference>
<organism evidence="3 4">
    <name type="scientific">Holothuria leucospilota</name>
    <name type="common">Black long sea cucumber</name>
    <name type="synonym">Mertensiothuria leucospilota</name>
    <dbReference type="NCBI Taxonomy" id="206669"/>
    <lineage>
        <taxon>Eukaryota</taxon>
        <taxon>Metazoa</taxon>
        <taxon>Echinodermata</taxon>
        <taxon>Eleutherozoa</taxon>
        <taxon>Echinozoa</taxon>
        <taxon>Holothuroidea</taxon>
        <taxon>Aspidochirotacea</taxon>
        <taxon>Aspidochirotida</taxon>
        <taxon>Holothuriidae</taxon>
        <taxon>Holothuria</taxon>
    </lineage>
</organism>
<evidence type="ECO:0000313" key="3">
    <source>
        <dbReference type="EMBL" id="KAJ8038132.1"/>
    </source>
</evidence>
<dbReference type="PANTHER" id="PTHR46888">
    <property type="entry name" value="ZINC KNUCKLE DOMAINCONTAINING PROTEIN-RELATED"/>
    <property type="match status" value="1"/>
</dbReference>
<dbReference type="SUPFAM" id="SSF47353">
    <property type="entry name" value="Retrovirus capsid dimerization domain-like"/>
    <property type="match status" value="1"/>
</dbReference>
<dbReference type="InterPro" id="IPR038269">
    <property type="entry name" value="SCAN_sf"/>
</dbReference>
<evidence type="ECO:0000313" key="4">
    <source>
        <dbReference type="Proteomes" id="UP001152320"/>
    </source>
</evidence>
<feature type="compositionally biased region" description="Basic and acidic residues" evidence="1">
    <location>
        <begin position="666"/>
        <end position="680"/>
    </location>
</feature>
<feature type="compositionally biased region" description="Basic and acidic residues" evidence="1">
    <location>
        <begin position="602"/>
        <end position="613"/>
    </location>
</feature>
<evidence type="ECO:0000256" key="1">
    <source>
        <dbReference type="SAM" id="MobiDB-lite"/>
    </source>
</evidence>
<dbReference type="PANTHER" id="PTHR46888:SF13">
    <property type="entry name" value="RIBONUCLEASE H"/>
    <property type="match status" value="1"/>
</dbReference>
<proteinExistence type="predicted"/>
<dbReference type="InterPro" id="IPR001584">
    <property type="entry name" value="Integrase_cat-core"/>
</dbReference>
<dbReference type="InterPro" id="IPR012337">
    <property type="entry name" value="RNaseH-like_sf"/>
</dbReference>
<dbReference type="OrthoDB" id="6379402at2759"/>
<dbReference type="Pfam" id="PF17921">
    <property type="entry name" value="Integrase_H2C2"/>
    <property type="match status" value="1"/>
</dbReference>
<dbReference type="FunFam" id="1.10.340.70:FF:000001">
    <property type="entry name" value="Retrovirus-related Pol polyprotein from transposon gypsy-like Protein"/>
    <property type="match status" value="1"/>
</dbReference>
<keyword evidence="4" id="KW-1185">Reference proteome</keyword>
<dbReference type="SUPFAM" id="SSF53098">
    <property type="entry name" value="Ribonuclease H-like"/>
    <property type="match status" value="1"/>
</dbReference>
<dbReference type="PROSITE" id="PS50994">
    <property type="entry name" value="INTEGRASE"/>
    <property type="match status" value="1"/>
</dbReference>
<feature type="compositionally biased region" description="Low complexity" evidence="1">
    <location>
        <begin position="348"/>
        <end position="370"/>
    </location>
</feature>
<dbReference type="FunFam" id="3.30.420.10:FF:000032">
    <property type="entry name" value="Retrovirus-related Pol polyprotein from transposon 297-like Protein"/>
    <property type="match status" value="1"/>
</dbReference>
<feature type="compositionally biased region" description="Basic and acidic residues" evidence="1">
    <location>
        <begin position="621"/>
        <end position="633"/>
    </location>
</feature>
<dbReference type="Proteomes" id="UP001152320">
    <property type="component" value="Chromosome 8"/>
</dbReference>